<dbReference type="EMBL" id="HACG01024941">
    <property type="protein sequence ID" value="CEK71806.1"/>
    <property type="molecule type" value="Transcribed_RNA"/>
</dbReference>
<reference evidence="2" key="1">
    <citation type="submission" date="2014-12" db="EMBL/GenBank/DDBJ databases">
        <title>Insight into the proteome of Arion vulgaris.</title>
        <authorList>
            <person name="Aradska J."/>
            <person name="Bulat T."/>
            <person name="Smidak R."/>
            <person name="Sarate P."/>
            <person name="Gangsoo J."/>
            <person name="Sialana F."/>
            <person name="Bilban M."/>
            <person name="Lubec G."/>
        </authorList>
    </citation>
    <scope>NUCLEOTIDE SEQUENCE</scope>
    <source>
        <tissue evidence="2">Skin</tissue>
    </source>
</reference>
<proteinExistence type="predicted"/>
<feature type="non-terminal residue" evidence="2">
    <location>
        <position position="1"/>
    </location>
</feature>
<protein>
    <submittedName>
        <fullName evidence="2">Uncharacterized protein</fullName>
    </submittedName>
</protein>
<sequence>SDLERDTVVSEHTSIEWSQNLAVFTCGAPQQSPKHILRLSQPELRENGNLANRNNTSE</sequence>
<evidence type="ECO:0000313" key="2">
    <source>
        <dbReference type="EMBL" id="CEK71806.1"/>
    </source>
</evidence>
<evidence type="ECO:0000256" key="1">
    <source>
        <dbReference type="SAM" id="MobiDB-lite"/>
    </source>
</evidence>
<feature type="compositionally biased region" description="Polar residues" evidence="1">
    <location>
        <begin position="49"/>
        <end position="58"/>
    </location>
</feature>
<dbReference type="AlphaFoldDB" id="A0A0B6ZVG0"/>
<organism evidence="2">
    <name type="scientific">Arion vulgaris</name>
    <dbReference type="NCBI Taxonomy" id="1028688"/>
    <lineage>
        <taxon>Eukaryota</taxon>
        <taxon>Metazoa</taxon>
        <taxon>Spiralia</taxon>
        <taxon>Lophotrochozoa</taxon>
        <taxon>Mollusca</taxon>
        <taxon>Gastropoda</taxon>
        <taxon>Heterobranchia</taxon>
        <taxon>Euthyneura</taxon>
        <taxon>Panpulmonata</taxon>
        <taxon>Eupulmonata</taxon>
        <taxon>Stylommatophora</taxon>
        <taxon>Helicina</taxon>
        <taxon>Arionoidea</taxon>
        <taxon>Arionidae</taxon>
        <taxon>Arion</taxon>
    </lineage>
</organism>
<feature type="region of interest" description="Disordered" evidence="1">
    <location>
        <begin position="38"/>
        <end position="58"/>
    </location>
</feature>
<accession>A0A0B6ZVG0</accession>
<gene>
    <name evidence="2" type="primary">ORF79903</name>
</gene>
<name>A0A0B6ZVG0_9EUPU</name>